<dbReference type="KEGG" id="aprc:113855535"/>
<dbReference type="OrthoDB" id="1923650at2759"/>
<evidence type="ECO:0000259" key="2">
    <source>
        <dbReference type="Pfam" id="PF03732"/>
    </source>
</evidence>
<reference evidence="4" key="2">
    <citation type="submission" date="2025-08" db="UniProtKB">
        <authorList>
            <consortium name="RefSeq"/>
        </authorList>
    </citation>
    <scope>IDENTIFICATION</scope>
    <source>
        <tissue evidence="4">Young leaves</tissue>
    </source>
</reference>
<evidence type="ECO:0000313" key="3">
    <source>
        <dbReference type="Proteomes" id="UP000694853"/>
    </source>
</evidence>
<sequence>MGEQPRLRILGNYAVLNLQGFNSSILRPTIQANHFEIKLALLNLVQQDQFARHHSDDANLHISNFLQLCDTIRINGVSEDAIRLRLFPFSLRDKAKCWLQAQPQGSISTWADLVNKFLIKYFPPSKAAKIRGEITSFVQQEGEPLCEAWERYKELLRKCRHHCIPEWMQLETFYNGMTAATKTMIDAAADGSLSSKTLEEAQQIIEMMASSMYQNMNERQAIRRGGYDVKSIEAMFAQNQLQNQQFSEQLAALTQQISNMQTGVVQNSKLNCDFCGGNHVNGACDPTVIEQPDKNSNARGNTATAPFQSAAPQVRQQYFQGSSSTQFQKNQRYSNSRPLSEKVNGIEETLLQFMKVTKMNFKNQESSIKKLETQIGQLAEQLANRDEGRFPSSTIVKPKEQCQAITTRSGAVVSSPRKKNEVTNPKDESELKQEDFKSGKYTMLKTGDDDENCSIKQEKKGKK</sequence>
<dbReference type="Pfam" id="PF03732">
    <property type="entry name" value="Retrotrans_gag"/>
    <property type="match status" value="1"/>
</dbReference>
<keyword evidence="3" id="KW-1185">Reference proteome</keyword>
<gene>
    <name evidence="4" type="primary">LOC113855535</name>
</gene>
<dbReference type="Proteomes" id="UP000694853">
    <property type="component" value="Unplaced"/>
</dbReference>
<dbReference type="PANTHER" id="PTHR33223:SF11">
    <property type="entry name" value="ELEMENT PROTEIN, PUTATIVE-RELATED"/>
    <property type="match status" value="1"/>
</dbReference>
<accession>A0A8B8KGN5</accession>
<dbReference type="AlphaFoldDB" id="A0A8B8KGN5"/>
<name>A0A8B8KGN5_ABRPR</name>
<dbReference type="InterPro" id="IPR005162">
    <property type="entry name" value="Retrotrans_gag_dom"/>
</dbReference>
<evidence type="ECO:0000256" key="1">
    <source>
        <dbReference type="SAM" id="MobiDB-lite"/>
    </source>
</evidence>
<organism evidence="3 4">
    <name type="scientific">Abrus precatorius</name>
    <name type="common">Indian licorice</name>
    <name type="synonym">Glycine abrus</name>
    <dbReference type="NCBI Taxonomy" id="3816"/>
    <lineage>
        <taxon>Eukaryota</taxon>
        <taxon>Viridiplantae</taxon>
        <taxon>Streptophyta</taxon>
        <taxon>Embryophyta</taxon>
        <taxon>Tracheophyta</taxon>
        <taxon>Spermatophyta</taxon>
        <taxon>Magnoliopsida</taxon>
        <taxon>eudicotyledons</taxon>
        <taxon>Gunneridae</taxon>
        <taxon>Pentapetalae</taxon>
        <taxon>rosids</taxon>
        <taxon>fabids</taxon>
        <taxon>Fabales</taxon>
        <taxon>Fabaceae</taxon>
        <taxon>Papilionoideae</taxon>
        <taxon>50 kb inversion clade</taxon>
        <taxon>NPAAA clade</taxon>
        <taxon>indigoferoid/millettioid clade</taxon>
        <taxon>Abreae</taxon>
        <taxon>Abrus</taxon>
    </lineage>
</organism>
<feature type="compositionally biased region" description="Basic and acidic residues" evidence="1">
    <location>
        <begin position="418"/>
        <end position="438"/>
    </location>
</feature>
<feature type="region of interest" description="Disordered" evidence="1">
    <location>
        <begin position="406"/>
        <end position="463"/>
    </location>
</feature>
<protein>
    <submittedName>
        <fullName evidence="4">Uncharacterized protein LOC113855535</fullName>
    </submittedName>
</protein>
<reference evidence="3" key="1">
    <citation type="journal article" date="2019" name="Toxins">
        <title>Detection of Abrin-Like and Prepropulchellin-Like Toxin Genes and Transcripts Using Whole Genome Sequencing and Full-Length Transcript Sequencing of Abrus precatorius.</title>
        <authorList>
            <person name="Hovde B.T."/>
            <person name="Daligault H.E."/>
            <person name="Hanschen E.R."/>
            <person name="Kunde Y.A."/>
            <person name="Johnson M.B."/>
            <person name="Starkenburg S.R."/>
            <person name="Johnson S.L."/>
        </authorList>
    </citation>
    <scope>NUCLEOTIDE SEQUENCE [LARGE SCALE GENOMIC DNA]</scope>
</reference>
<dbReference type="RefSeq" id="XP_027342980.1">
    <property type="nucleotide sequence ID" value="XM_027487179.1"/>
</dbReference>
<dbReference type="GeneID" id="113855535"/>
<proteinExistence type="predicted"/>
<evidence type="ECO:0000313" key="4">
    <source>
        <dbReference type="RefSeq" id="XP_027342980.1"/>
    </source>
</evidence>
<feature type="domain" description="Retrotransposon gag" evidence="2">
    <location>
        <begin position="85"/>
        <end position="178"/>
    </location>
</feature>
<feature type="region of interest" description="Disordered" evidence="1">
    <location>
        <begin position="291"/>
        <end position="338"/>
    </location>
</feature>
<feature type="compositionally biased region" description="Polar residues" evidence="1">
    <location>
        <begin position="294"/>
        <end position="338"/>
    </location>
</feature>
<dbReference type="PANTHER" id="PTHR33223">
    <property type="entry name" value="CCHC-TYPE DOMAIN-CONTAINING PROTEIN"/>
    <property type="match status" value="1"/>
</dbReference>